<accession>A0A800NGU2</accession>
<name>A0A800NGU2_CYTFI</name>
<organism evidence="1 2">
    <name type="scientific">Cytobacillus firmus</name>
    <name type="common">Bacillus firmus</name>
    <dbReference type="NCBI Taxonomy" id="1399"/>
    <lineage>
        <taxon>Bacteria</taxon>
        <taxon>Bacillati</taxon>
        <taxon>Bacillota</taxon>
        <taxon>Bacilli</taxon>
        <taxon>Bacillales</taxon>
        <taxon>Bacillaceae</taxon>
        <taxon>Cytobacillus</taxon>
    </lineage>
</organism>
<evidence type="ECO:0000313" key="2">
    <source>
        <dbReference type="Proteomes" id="UP000465778"/>
    </source>
</evidence>
<sequence length="41" mass="4744">MGNDSTLSHIFYADMRLSVNNGFVFLYRLAALWGEASYYLH</sequence>
<protein>
    <submittedName>
        <fullName evidence="1">Uncharacterized protein</fullName>
    </submittedName>
</protein>
<reference evidence="1 2" key="1">
    <citation type="journal article" date="2020" name="G3 (Bethesda)">
        <title>Whole Genome Sequencing and Comparative Genomics of Two Nematicidal Bacillus Strains Reveals a Wide Range of Possible Virulence Factors.</title>
        <authorList>
            <person name="Susic N."/>
            <person name="Janezic S."/>
            <person name="Rupnik M."/>
            <person name="Geric Stare B."/>
        </authorList>
    </citation>
    <scope>NUCLEOTIDE SEQUENCE [LARGE SCALE GENOMIC DNA]</scope>
    <source>
        <strain evidence="1 2">I-1582</strain>
    </source>
</reference>
<proteinExistence type="predicted"/>
<gene>
    <name evidence="1" type="ORF">KIS1582_0286</name>
</gene>
<evidence type="ECO:0000313" key="1">
    <source>
        <dbReference type="EMBL" id="KAF0826147.1"/>
    </source>
</evidence>
<dbReference type="Proteomes" id="UP000465778">
    <property type="component" value="Unassembled WGS sequence"/>
</dbReference>
<dbReference type="AlphaFoldDB" id="A0A800NGU2"/>
<dbReference type="EMBL" id="VDEM01000001">
    <property type="protein sequence ID" value="KAF0826147.1"/>
    <property type="molecule type" value="Genomic_DNA"/>
</dbReference>
<comment type="caution">
    <text evidence="1">The sequence shown here is derived from an EMBL/GenBank/DDBJ whole genome shotgun (WGS) entry which is preliminary data.</text>
</comment>